<evidence type="ECO:0000256" key="4">
    <source>
        <dbReference type="RuleBase" id="RU003540"/>
    </source>
</evidence>
<dbReference type="PANTHER" id="PTHR10502:SF102">
    <property type="entry name" value="ANNEXIN B11"/>
    <property type="match status" value="1"/>
</dbReference>
<comment type="caution">
    <text evidence="5">The sequence shown here is derived from an EMBL/GenBank/DDBJ whole genome shotgun (WGS) entry which is preliminary data.</text>
</comment>
<keyword evidence="4" id="KW-0111">Calcium/phospholipid-binding</keyword>
<dbReference type="InterPro" id="IPR001464">
    <property type="entry name" value="Annexin"/>
</dbReference>
<keyword evidence="6" id="KW-1185">Reference proteome</keyword>
<dbReference type="EMBL" id="JBJQND010000006">
    <property type="protein sequence ID" value="KAL3874215.1"/>
    <property type="molecule type" value="Genomic_DNA"/>
</dbReference>
<dbReference type="PRINTS" id="PR00196">
    <property type="entry name" value="ANNEXIN"/>
</dbReference>
<dbReference type="Proteomes" id="UP001634394">
    <property type="component" value="Unassembled WGS sequence"/>
</dbReference>
<name>A0ABD3WL41_SINWO</name>
<reference evidence="5 6" key="1">
    <citation type="submission" date="2024-11" db="EMBL/GenBank/DDBJ databases">
        <title>Chromosome-level genome assembly of the freshwater bivalve Anodonta woodiana.</title>
        <authorList>
            <person name="Chen X."/>
        </authorList>
    </citation>
    <scope>NUCLEOTIDE SEQUENCE [LARGE SCALE GENOMIC DNA]</scope>
    <source>
        <strain evidence="5">MN2024</strain>
        <tissue evidence="5">Gills</tissue>
    </source>
</reference>
<dbReference type="GO" id="GO:0005544">
    <property type="term" value="F:calcium-dependent phospholipid binding"/>
    <property type="evidence" value="ECO:0007669"/>
    <property type="project" value="UniProtKB-KW"/>
</dbReference>
<keyword evidence="2 4" id="KW-0677">Repeat</keyword>
<dbReference type="PROSITE" id="PS51897">
    <property type="entry name" value="ANNEXIN_2"/>
    <property type="match status" value="3"/>
</dbReference>
<dbReference type="InterPro" id="IPR018502">
    <property type="entry name" value="Annexin_repeat"/>
</dbReference>
<organism evidence="5 6">
    <name type="scientific">Sinanodonta woodiana</name>
    <name type="common">Chinese pond mussel</name>
    <name type="synonym">Anodonta woodiana</name>
    <dbReference type="NCBI Taxonomy" id="1069815"/>
    <lineage>
        <taxon>Eukaryota</taxon>
        <taxon>Metazoa</taxon>
        <taxon>Spiralia</taxon>
        <taxon>Lophotrochozoa</taxon>
        <taxon>Mollusca</taxon>
        <taxon>Bivalvia</taxon>
        <taxon>Autobranchia</taxon>
        <taxon>Heteroconchia</taxon>
        <taxon>Palaeoheterodonta</taxon>
        <taxon>Unionida</taxon>
        <taxon>Unionoidea</taxon>
        <taxon>Unionidae</taxon>
        <taxon>Unioninae</taxon>
        <taxon>Sinanodonta</taxon>
    </lineage>
</organism>
<evidence type="ECO:0000256" key="2">
    <source>
        <dbReference type="ARBA" id="ARBA00022737"/>
    </source>
</evidence>
<dbReference type="PROSITE" id="PS00223">
    <property type="entry name" value="ANNEXIN_1"/>
    <property type="match status" value="1"/>
</dbReference>
<feature type="non-terminal residue" evidence="5">
    <location>
        <position position="1"/>
    </location>
</feature>
<evidence type="ECO:0000256" key="1">
    <source>
        <dbReference type="ARBA" id="ARBA00007831"/>
    </source>
</evidence>
<protein>
    <recommendedName>
        <fullName evidence="4">Annexin</fullName>
    </recommendedName>
</protein>
<comment type="domain">
    <text evidence="4">A pair of annexin repeats may form one binding site for calcium and phospholipid.</text>
</comment>
<dbReference type="SUPFAM" id="SSF47874">
    <property type="entry name" value="Annexin"/>
    <property type="match status" value="1"/>
</dbReference>
<dbReference type="SMART" id="SM00335">
    <property type="entry name" value="ANX"/>
    <property type="match status" value="3"/>
</dbReference>
<evidence type="ECO:0000313" key="6">
    <source>
        <dbReference type="Proteomes" id="UP001634394"/>
    </source>
</evidence>
<keyword evidence="3 4" id="KW-0041">Annexin</keyword>
<dbReference type="Pfam" id="PF00191">
    <property type="entry name" value="Annexin"/>
    <property type="match status" value="3"/>
</dbReference>
<keyword evidence="4" id="KW-0106">Calcium</keyword>
<dbReference type="AlphaFoldDB" id="A0ABD3WL41"/>
<comment type="similarity">
    <text evidence="1 4">Belongs to the annexin family.</text>
</comment>
<gene>
    <name evidence="5" type="ORF">ACJMK2_037260</name>
</gene>
<dbReference type="InterPro" id="IPR037104">
    <property type="entry name" value="Annexin_sf"/>
</dbReference>
<dbReference type="PANTHER" id="PTHR10502">
    <property type="entry name" value="ANNEXIN"/>
    <property type="match status" value="1"/>
</dbReference>
<sequence length="259" mass="30004">DVVVSFQDKLYGNFQQLIVALVLEPDVRDAWQLRSALMGFGTDEVTIAHILCTRVYWDIKGIKARYSELYRKELTEDIKSETSGSTRILLLDILRMACSNNYQPREIENITEVVMQRLWKPGMKATKQTDDAIIQVLTLCSQNDLKQISEKYKEINNIELIEAIKMSTKGEFQNCLLTFMMSRTNMITYLVDVLSKILKSFVIRDRALINILLTCFDLHVDMIKMLEYFQQKNGKTLQTLIKHKCSGEYGKLLLELLQT</sequence>
<dbReference type="InterPro" id="IPR018252">
    <property type="entry name" value="Annexin_repeat_CS"/>
</dbReference>
<evidence type="ECO:0000256" key="3">
    <source>
        <dbReference type="ARBA" id="ARBA00023216"/>
    </source>
</evidence>
<evidence type="ECO:0000313" key="5">
    <source>
        <dbReference type="EMBL" id="KAL3874215.1"/>
    </source>
</evidence>
<accession>A0ABD3WL41</accession>
<proteinExistence type="inferred from homology"/>
<dbReference type="Gene3D" id="1.10.220.10">
    <property type="entry name" value="Annexin"/>
    <property type="match status" value="3"/>
</dbReference>